<dbReference type="InterPro" id="IPR018764">
    <property type="entry name" value="RskA_C"/>
</dbReference>
<feature type="coiled-coil region" evidence="1">
    <location>
        <begin position="28"/>
        <end position="55"/>
    </location>
</feature>
<keyword evidence="2" id="KW-1133">Transmembrane helix</keyword>
<sequence length="266" mass="29492">MNTKEYISSGIIESYILGLASPEEAGILECVMKNNAEVKQAFEDAQKTLEDLATAQAVAPADDLKSKIWNRIKSEPAIVSPNNNPEIPKHKFETKSVKEVINWKTYGIAASVLFLISILGNFLWINNITDNKKQIVQLQSEKQLQDDALSKMNEKMQLFSNPDMKMVMLKGVEKHPDSKALVFWDTKSKQVYLNADSLPKAPAGMQYQLWAIADGKPVNAGMYTSEKDSKTALANIPNAQAFAITLEKEGGSEVPTMENMFVMGTT</sequence>
<evidence type="ECO:0000313" key="5">
    <source>
        <dbReference type="Proteomes" id="UP000295313"/>
    </source>
</evidence>
<keyword evidence="1" id="KW-0175">Coiled coil</keyword>
<evidence type="ECO:0000256" key="2">
    <source>
        <dbReference type="SAM" id="Phobius"/>
    </source>
</evidence>
<dbReference type="GO" id="GO:0005886">
    <property type="term" value="C:plasma membrane"/>
    <property type="evidence" value="ECO:0007669"/>
    <property type="project" value="InterPro"/>
</dbReference>
<dbReference type="PANTHER" id="PTHR37461">
    <property type="entry name" value="ANTI-SIGMA-K FACTOR RSKA"/>
    <property type="match status" value="1"/>
</dbReference>
<gene>
    <name evidence="4" type="ORF">B0I22_1159</name>
</gene>
<keyword evidence="2" id="KW-0812">Transmembrane</keyword>
<keyword evidence="2" id="KW-0472">Membrane</keyword>
<keyword evidence="5" id="KW-1185">Reference proteome</keyword>
<name>A0A4R8IA72_9FLAO</name>
<dbReference type="AlphaFoldDB" id="A0A4R8IA72"/>
<dbReference type="GO" id="GO:0006417">
    <property type="term" value="P:regulation of translation"/>
    <property type="evidence" value="ECO:0007669"/>
    <property type="project" value="TreeGrafter"/>
</dbReference>
<feature type="transmembrane region" description="Helical" evidence="2">
    <location>
        <begin position="105"/>
        <end position="125"/>
    </location>
</feature>
<protein>
    <submittedName>
        <fullName evidence="4">Anti-sigma-K factor RskA</fullName>
    </submittedName>
</protein>
<accession>A0A4R8IA72</accession>
<dbReference type="GO" id="GO:0016989">
    <property type="term" value="F:sigma factor antagonist activity"/>
    <property type="evidence" value="ECO:0007669"/>
    <property type="project" value="TreeGrafter"/>
</dbReference>
<comment type="caution">
    <text evidence="4">The sequence shown here is derived from an EMBL/GenBank/DDBJ whole genome shotgun (WGS) entry which is preliminary data.</text>
</comment>
<evidence type="ECO:0000256" key="1">
    <source>
        <dbReference type="SAM" id="Coils"/>
    </source>
</evidence>
<reference evidence="4 5" key="1">
    <citation type="submission" date="2019-03" db="EMBL/GenBank/DDBJ databases">
        <title>Genomic Encyclopedia of Type Strains, Phase III (KMG-III): the genomes of soil and plant-associated and newly described type strains.</title>
        <authorList>
            <person name="Whitman W."/>
        </authorList>
    </citation>
    <scope>NUCLEOTIDE SEQUENCE [LARGE SCALE GENOMIC DNA]</scope>
    <source>
        <strain evidence="4 5">CGMCC 1.12802</strain>
    </source>
</reference>
<dbReference type="RefSeq" id="WP_133943619.1">
    <property type="nucleotide sequence ID" value="NZ_SOEO01000001.1"/>
</dbReference>
<feature type="domain" description="Anti-sigma K factor RskA C-terminal" evidence="3">
    <location>
        <begin position="109"/>
        <end position="256"/>
    </location>
</feature>
<evidence type="ECO:0000259" key="3">
    <source>
        <dbReference type="Pfam" id="PF10099"/>
    </source>
</evidence>
<evidence type="ECO:0000313" key="4">
    <source>
        <dbReference type="EMBL" id="TDX86992.1"/>
    </source>
</evidence>
<dbReference type="Proteomes" id="UP000295313">
    <property type="component" value="Unassembled WGS sequence"/>
</dbReference>
<dbReference type="InterPro" id="IPR051474">
    <property type="entry name" value="Anti-sigma-K/W_factor"/>
</dbReference>
<dbReference type="PANTHER" id="PTHR37461:SF1">
    <property type="entry name" value="ANTI-SIGMA-K FACTOR RSKA"/>
    <property type="match status" value="1"/>
</dbReference>
<dbReference type="EMBL" id="SOEO01000001">
    <property type="protein sequence ID" value="TDX86992.1"/>
    <property type="molecule type" value="Genomic_DNA"/>
</dbReference>
<dbReference type="Pfam" id="PF10099">
    <property type="entry name" value="RskA_C"/>
    <property type="match status" value="1"/>
</dbReference>
<dbReference type="OrthoDB" id="1420916at2"/>
<organism evidence="4 5">
    <name type="scientific">Epilithonimonas xixisoli</name>
    <dbReference type="NCBI Taxonomy" id="1476462"/>
    <lineage>
        <taxon>Bacteria</taxon>
        <taxon>Pseudomonadati</taxon>
        <taxon>Bacteroidota</taxon>
        <taxon>Flavobacteriia</taxon>
        <taxon>Flavobacteriales</taxon>
        <taxon>Weeksellaceae</taxon>
        <taxon>Chryseobacterium group</taxon>
        <taxon>Epilithonimonas</taxon>
    </lineage>
</organism>
<proteinExistence type="predicted"/>